<dbReference type="InterPro" id="IPR057158">
    <property type="entry name" value="DUF7836"/>
</dbReference>
<evidence type="ECO:0000313" key="3">
    <source>
        <dbReference type="Proteomes" id="UP001500962"/>
    </source>
</evidence>
<dbReference type="EMBL" id="BAAADN010000019">
    <property type="protein sequence ID" value="GAA0456874.1"/>
    <property type="molecule type" value="Genomic_DNA"/>
</dbReference>
<dbReference type="AlphaFoldDB" id="A0AAV3SEY2"/>
<gene>
    <name evidence="2" type="ORF">GCM10008985_11140</name>
</gene>
<dbReference type="Pfam" id="PF25206">
    <property type="entry name" value="DUF7836"/>
    <property type="match status" value="1"/>
</dbReference>
<reference evidence="2" key="1">
    <citation type="journal article" date="2014" name="Int. J. Syst. Evol. Microbiol.">
        <title>Complete genome sequence of Corynebacterium casei LMG S-19264T (=DSM 44701T), isolated from a smear-ripened cheese.</title>
        <authorList>
            <consortium name="US DOE Joint Genome Institute (JGI-PGF)"/>
            <person name="Walter F."/>
            <person name="Albersmeier A."/>
            <person name="Kalinowski J."/>
            <person name="Ruckert C."/>
        </authorList>
    </citation>
    <scope>NUCLEOTIDE SEQUENCE</scope>
    <source>
        <strain evidence="2">JCM 12289</strain>
    </source>
</reference>
<dbReference type="Proteomes" id="UP001500962">
    <property type="component" value="Unassembled WGS sequence"/>
</dbReference>
<organism evidence="2 3">
    <name type="scientific">Halococcus dombrowskii</name>
    <dbReference type="NCBI Taxonomy" id="179637"/>
    <lineage>
        <taxon>Archaea</taxon>
        <taxon>Methanobacteriati</taxon>
        <taxon>Methanobacteriota</taxon>
        <taxon>Stenosarchaea group</taxon>
        <taxon>Halobacteria</taxon>
        <taxon>Halobacteriales</taxon>
        <taxon>Halococcaceae</taxon>
        <taxon>Halococcus</taxon>
    </lineage>
</organism>
<accession>A0AAV3SEY2</accession>
<comment type="caution">
    <text evidence="2">The sequence shown here is derived from an EMBL/GenBank/DDBJ whole genome shotgun (WGS) entry which is preliminary data.</text>
</comment>
<feature type="domain" description="DUF7836" evidence="1">
    <location>
        <begin position="6"/>
        <end position="64"/>
    </location>
</feature>
<protein>
    <recommendedName>
        <fullName evidence="1">DUF7836 domain-containing protein</fullName>
    </recommendedName>
</protein>
<proteinExistence type="predicted"/>
<reference evidence="2" key="2">
    <citation type="submission" date="2023-12" db="EMBL/GenBank/DDBJ databases">
        <authorList>
            <person name="Sun Q."/>
            <person name="Inoue M."/>
        </authorList>
    </citation>
    <scope>NUCLEOTIDE SEQUENCE</scope>
    <source>
        <strain evidence="2">JCM 12289</strain>
    </source>
</reference>
<sequence length="64" mass="7375">MLNGDMDEAAVQLLCPECTKHWRETPRELPAGGSTFHCPNCHASYRISEFMRTDRDLSAFKQFQ</sequence>
<evidence type="ECO:0000313" key="2">
    <source>
        <dbReference type="EMBL" id="GAA0456874.1"/>
    </source>
</evidence>
<evidence type="ECO:0000259" key="1">
    <source>
        <dbReference type="Pfam" id="PF25206"/>
    </source>
</evidence>
<name>A0AAV3SEY2_HALDO</name>